<dbReference type="RefSeq" id="WP_350939091.1">
    <property type="nucleotide sequence ID" value="NZ_JAYWLC010000029.1"/>
</dbReference>
<gene>
    <name evidence="2" type="ORF">VSX56_18635</name>
</gene>
<reference evidence="2 3" key="2">
    <citation type="submission" date="2024-06" db="EMBL/GenBank/DDBJ databases">
        <title>Thioclava kandeliae sp. nov. from a rhizosphere soil sample of Kandelia candel in a mangrove.</title>
        <authorList>
            <person name="Mu T."/>
        </authorList>
    </citation>
    <scope>NUCLEOTIDE SEQUENCE [LARGE SCALE GENOMIC DNA]</scope>
    <source>
        <strain evidence="2 3">CPCC 100088</strain>
    </source>
</reference>
<keyword evidence="3" id="KW-1185">Reference proteome</keyword>
<accession>A0ABV1SLK6</accession>
<dbReference type="Proteomes" id="UP001438953">
    <property type="component" value="Unassembled WGS sequence"/>
</dbReference>
<evidence type="ECO:0000313" key="2">
    <source>
        <dbReference type="EMBL" id="MER5173779.1"/>
    </source>
</evidence>
<dbReference type="PANTHER" id="PTHR12788:SF10">
    <property type="entry name" value="PROTEIN-TYROSINE SULFOTRANSFERASE"/>
    <property type="match status" value="1"/>
</dbReference>
<sequence length="278" mass="31485">MPEDFMTLSNGNARPQPCFLVGAPRSGTTWLQRVLQAHPAICGGEESHFFTLLAHPMTETDVMAEYGDRPVGPLAYVSRGEFDGILLDVWDKLFTRTWAAKPDAIVHLEKTPFHSLCMEQILHLFPQARFVHLVRDSRAVSASLIAAGNSWGSNWAARTAKAAALDWNRHVTAIERFAQNHPGVPVLQVRYEEALDQTEAVVARILQFVLPQDVDPKADEVLARYQQSNIGRNDPAGFSRMRGRDGWRKDLSIADKLVIWRYTRRKMQELGYDFTPFR</sequence>
<dbReference type="SUPFAM" id="SSF52540">
    <property type="entry name" value="P-loop containing nucleoside triphosphate hydrolases"/>
    <property type="match status" value="1"/>
</dbReference>
<dbReference type="EC" id="2.8.2.-" evidence="2"/>
<dbReference type="InterPro" id="IPR026634">
    <property type="entry name" value="TPST-like"/>
</dbReference>
<dbReference type="GO" id="GO:0016740">
    <property type="term" value="F:transferase activity"/>
    <property type="evidence" value="ECO:0007669"/>
    <property type="project" value="UniProtKB-KW"/>
</dbReference>
<dbReference type="Pfam" id="PF13469">
    <property type="entry name" value="Sulfotransfer_3"/>
    <property type="match status" value="1"/>
</dbReference>
<keyword evidence="1 2" id="KW-0808">Transferase</keyword>
<name>A0ABV1SLK6_9RHOB</name>
<dbReference type="PANTHER" id="PTHR12788">
    <property type="entry name" value="PROTEIN-TYROSINE SULFOTRANSFERASE 2"/>
    <property type="match status" value="1"/>
</dbReference>
<evidence type="ECO:0000256" key="1">
    <source>
        <dbReference type="ARBA" id="ARBA00022679"/>
    </source>
</evidence>
<comment type="caution">
    <text evidence="2">The sequence shown here is derived from an EMBL/GenBank/DDBJ whole genome shotgun (WGS) entry which is preliminary data.</text>
</comment>
<dbReference type="EMBL" id="JAYWLC010000029">
    <property type="protein sequence ID" value="MER5173779.1"/>
    <property type="molecule type" value="Genomic_DNA"/>
</dbReference>
<reference evidence="2 3" key="1">
    <citation type="submission" date="2024-01" db="EMBL/GenBank/DDBJ databases">
        <authorList>
            <person name="Deng Y."/>
            <person name="Su J."/>
        </authorList>
    </citation>
    <scope>NUCLEOTIDE SEQUENCE [LARGE SCALE GENOMIC DNA]</scope>
    <source>
        <strain evidence="2 3">CPCC 100088</strain>
    </source>
</reference>
<dbReference type="Gene3D" id="3.40.50.300">
    <property type="entry name" value="P-loop containing nucleotide triphosphate hydrolases"/>
    <property type="match status" value="1"/>
</dbReference>
<protein>
    <submittedName>
        <fullName evidence="2">Sulfotransferase</fullName>
        <ecNumber evidence="2">2.8.2.-</ecNumber>
    </submittedName>
</protein>
<evidence type="ECO:0000313" key="3">
    <source>
        <dbReference type="Proteomes" id="UP001438953"/>
    </source>
</evidence>
<proteinExistence type="predicted"/>
<dbReference type="InterPro" id="IPR027417">
    <property type="entry name" value="P-loop_NTPase"/>
</dbReference>
<organism evidence="2 3">
    <name type="scientific">Thioclava kandeliae</name>
    <dbReference type="NCBI Taxonomy" id="3070818"/>
    <lineage>
        <taxon>Bacteria</taxon>
        <taxon>Pseudomonadati</taxon>
        <taxon>Pseudomonadota</taxon>
        <taxon>Alphaproteobacteria</taxon>
        <taxon>Rhodobacterales</taxon>
        <taxon>Paracoccaceae</taxon>
        <taxon>Thioclava</taxon>
    </lineage>
</organism>